<sequence length="323" mass="34875">WLRKIGLTGTKLGCGEGGCGACTVMVSHYDVVQDKVVHNPVNACLAPLCSMDGKHIITTEGIGKAAKPHPVQERLALLHGSQCGFCTPGFVMSLYTLLRNNPNPSEHEIEDCFDGNLCRCTGYRPILDAAKTFSDEAWKRAAGGSVCGRGADCCQNQKDSHNPPAADGGCCGGSKKKGDGCCGGSPNKSCSLSSAQDLPFSEKKKLEVISQFKPYDPSQDLIFPPQLVRYAKARTAEDAGSLPPRLPLRFAGTSSSWCKQFFRPLTFDHLVKLRHQYPESRLIGGNTEVGVEIRLKKAKYPVQIYVGDIPELRIIEEASDGSG</sequence>
<keyword evidence="2" id="KW-1185">Reference proteome</keyword>
<reference evidence="1" key="1">
    <citation type="submission" date="2022-06" db="EMBL/GenBank/DDBJ databases">
        <title>Phylogenomic reconstructions and comparative analyses of Kickxellomycotina fungi.</title>
        <authorList>
            <person name="Reynolds N.K."/>
            <person name="Stajich J.E."/>
            <person name="Barry K."/>
            <person name="Grigoriev I.V."/>
            <person name="Crous P."/>
            <person name="Smith M.E."/>
        </authorList>
    </citation>
    <scope>NUCLEOTIDE SEQUENCE</scope>
    <source>
        <strain evidence="1">RSA 2271</strain>
    </source>
</reference>
<dbReference type="Proteomes" id="UP001145114">
    <property type="component" value="Unassembled WGS sequence"/>
</dbReference>
<protein>
    <submittedName>
        <fullName evidence="1">Uncharacterized protein</fullName>
    </submittedName>
</protein>
<comment type="caution">
    <text evidence="1">The sequence shown here is derived from an EMBL/GenBank/DDBJ whole genome shotgun (WGS) entry which is preliminary data.</text>
</comment>
<evidence type="ECO:0000313" key="1">
    <source>
        <dbReference type="EMBL" id="KAJ1672516.1"/>
    </source>
</evidence>
<name>A0ACC1H8G4_9FUNG</name>
<organism evidence="1 2">
    <name type="scientific">Spiromyces aspiralis</name>
    <dbReference type="NCBI Taxonomy" id="68401"/>
    <lineage>
        <taxon>Eukaryota</taxon>
        <taxon>Fungi</taxon>
        <taxon>Fungi incertae sedis</taxon>
        <taxon>Zoopagomycota</taxon>
        <taxon>Kickxellomycotina</taxon>
        <taxon>Kickxellomycetes</taxon>
        <taxon>Kickxellales</taxon>
        <taxon>Kickxellaceae</taxon>
        <taxon>Spiromyces</taxon>
    </lineage>
</organism>
<gene>
    <name evidence="1" type="ORF">EV182_007023</name>
</gene>
<dbReference type="EMBL" id="JAMZIH010008259">
    <property type="protein sequence ID" value="KAJ1672516.1"/>
    <property type="molecule type" value="Genomic_DNA"/>
</dbReference>
<accession>A0ACC1H8G4</accession>
<feature type="non-terminal residue" evidence="1">
    <location>
        <position position="323"/>
    </location>
</feature>
<feature type="non-terminal residue" evidence="1">
    <location>
        <position position="1"/>
    </location>
</feature>
<proteinExistence type="predicted"/>
<evidence type="ECO:0000313" key="2">
    <source>
        <dbReference type="Proteomes" id="UP001145114"/>
    </source>
</evidence>